<sequence length="1146" mass="125357">MRFFVFLGVLPLLISLVSLFPPVAARPQFFGRDQELFIDVPEATAPSTMVLAVGRVHEFAPTGTSRPEAIEVPVPETPKKSEQGFNRVLETVNTPQTSDNGLEAPGLVYGDPRFNFVEEVYQHAQETSTDVPAAAEETVHSPDGAHVSHDPDGYLHDWARDVLGIVDPERRFTYVQETGVYIPESTERPAPSVSIPETLSLTEYTTVSVPETLSLLEQIAVSTPETLSPLENTLVSTSGGLKTVNVTVPTLTHEKRKVRTLVLTVHITDGPESARASFGEVQRTKAPDGILTLTPSEYVKVDLEGTKTLTLYTASYSEDSVSGESQPVQTVSIPESLVPSDCEETSEGAVTVMPSNVQAIYRATTAGIVATETPFRSRTRLVEFTLTEPVPYGGLVHSTRNNVAARGPKQTTKPQSPGYVKLVKSVSTSTMTPKLSYRVGYYQPRPVDTTLHHRFIPQTEPPVLSTTPTYTPRPSTVLGSSSLPASPVSVGFITSGVPDEPTSSPQPASSTSISTGSTSWAESGRLLSFPKFAITVHRHRWSPYTTKSSAITESPLSITTSSAATTGMASIELPSYTAQSVSSPQVTDPPITTVLVEIKPSALILKPRSTPMVKSPQMTESLPLHFSWDPTFGITNLELEIDFSMDLSRPSSYFGPDTALITGRPELSTTTGRDPGIGPSVFSASYPIVEPHWSDPYYYEPLTLSSRQVTSASVTLFPCPHRSSLDRLCVLPPTSGILPSGTQLQVRTPSPVEVMTSFTNVTTSLHIDLSFPENGGHIMRIRRPMDSSERYLTFYPSSTMTWDSDWFSTTMQDTNTQKQWTVPADAQNEGLTTASEYHSTTPAASAAALTMNDIVTPFQPWYNGPVATLTTITTRRQEIWASDRVAPITMNTEKSSSSRSVSRYTRRRMPPQPRSFSTTKVNTYTSFLSEFQPNTETELSSSLIKFSTVTLPLLDGSQSTLTVCEPSTTKDPYENMTHVQITPGDMEYIMARQVLEPVNTDLRSGYGNMLPPAVSLPASKPFSLPPSGNAEYNVNNIRLNTATSIVCSESTWAVLIVFMVLFPITFTIVMTELLIRHIWFRGVPEDIKTRLLADKRYRGYERMLGVGVIATVSVLIGVLVACYLRNGICEDIKVYEDIAGVGQRQF</sequence>
<reference evidence="4 5" key="1">
    <citation type="submission" date="2019-10" db="EMBL/GenBank/DDBJ databases">
        <authorList>
            <person name="Palmer J.M."/>
        </authorList>
    </citation>
    <scope>NUCLEOTIDE SEQUENCE [LARGE SCALE GENOMIC DNA]</scope>
    <source>
        <strain evidence="4 5">TWF506</strain>
    </source>
</reference>
<proteinExistence type="predicted"/>
<feature type="chain" id="PRO_5042906893" evidence="3">
    <location>
        <begin position="26"/>
        <end position="1146"/>
    </location>
</feature>
<feature type="transmembrane region" description="Helical" evidence="2">
    <location>
        <begin position="1052"/>
        <end position="1075"/>
    </location>
</feature>
<feature type="region of interest" description="Disordered" evidence="1">
    <location>
        <begin position="891"/>
        <end position="918"/>
    </location>
</feature>
<keyword evidence="2" id="KW-1133">Transmembrane helix</keyword>
<gene>
    <name evidence="4" type="ORF">TWF506_004132</name>
</gene>
<dbReference type="AlphaFoldDB" id="A0AAN8N1K4"/>
<feature type="compositionally biased region" description="Low complexity" evidence="1">
    <location>
        <begin position="465"/>
        <end position="476"/>
    </location>
</feature>
<accession>A0AAN8N1K4</accession>
<name>A0AAN8N1K4_9PEZI</name>
<feature type="region of interest" description="Disordered" evidence="1">
    <location>
        <begin position="459"/>
        <end position="517"/>
    </location>
</feature>
<evidence type="ECO:0000313" key="4">
    <source>
        <dbReference type="EMBL" id="KAK6499502.1"/>
    </source>
</evidence>
<protein>
    <submittedName>
        <fullName evidence="4">Uncharacterized protein</fullName>
    </submittedName>
</protein>
<keyword evidence="2" id="KW-0812">Transmembrane</keyword>
<dbReference type="Proteomes" id="UP001307849">
    <property type="component" value="Unassembled WGS sequence"/>
</dbReference>
<feature type="compositionally biased region" description="Low complexity" evidence="1">
    <location>
        <begin position="501"/>
        <end position="517"/>
    </location>
</feature>
<keyword evidence="2" id="KW-0472">Membrane</keyword>
<feature type="signal peptide" evidence="3">
    <location>
        <begin position="1"/>
        <end position="25"/>
    </location>
</feature>
<evidence type="ECO:0000256" key="3">
    <source>
        <dbReference type="SAM" id="SignalP"/>
    </source>
</evidence>
<feature type="transmembrane region" description="Helical" evidence="2">
    <location>
        <begin position="1104"/>
        <end position="1124"/>
    </location>
</feature>
<evidence type="ECO:0000256" key="1">
    <source>
        <dbReference type="SAM" id="MobiDB-lite"/>
    </source>
</evidence>
<dbReference type="EMBL" id="JAVHJM010000013">
    <property type="protein sequence ID" value="KAK6499502.1"/>
    <property type="molecule type" value="Genomic_DNA"/>
</dbReference>
<comment type="caution">
    <text evidence="4">The sequence shown here is derived from an EMBL/GenBank/DDBJ whole genome shotgun (WGS) entry which is preliminary data.</text>
</comment>
<organism evidence="4 5">
    <name type="scientific">Arthrobotrys conoides</name>
    <dbReference type="NCBI Taxonomy" id="74498"/>
    <lineage>
        <taxon>Eukaryota</taxon>
        <taxon>Fungi</taxon>
        <taxon>Dikarya</taxon>
        <taxon>Ascomycota</taxon>
        <taxon>Pezizomycotina</taxon>
        <taxon>Orbiliomycetes</taxon>
        <taxon>Orbiliales</taxon>
        <taxon>Orbiliaceae</taxon>
        <taxon>Arthrobotrys</taxon>
    </lineage>
</organism>
<evidence type="ECO:0000256" key="2">
    <source>
        <dbReference type="SAM" id="Phobius"/>
    </source>
</evidence>
<evidence type="ECO:0000313" key="5">
    <source>
        <dbReference type="Proteomes" id="UP001307849"/>
    </source>
</evidence>
<keyword evidence="5" id="KW-1185">Reference proteome</keyword>
<keyword evidence="3" id="KW-0732">Signal</keyword>